<accession>A0ABW5I7K4</accession>
<sequence length="118" mass="12340">MTRTDHLSLVAEAQDRDVVAVGSVLLDGKTSGELVLLVEDRWQGKGIGSQLIDRLQIASEAAGITTITAQVLTTNVRVHRIIARACPQVTFSTPDCGVVEAVISLTGPVGSAHRPAAA</sequence>
<reference evidence="3" key="1">
    <citation type="journal article" date="2019" name="Int. J. Syst. Evol. Microbiol.">
        <title>The Global Catalogue of Microorganisms (GCM) 10K type strain sequencing project: providing services to taxonomists for standard genome sequencing and annotation.</title>
        <authorList>
            <consortium name="The Broad Institute Genomics Platform"/>
            <consortium name="The Broad Institute Genome Sequencing Center for Infectious Disease"/>
            <person name="Wu L."/>
            <person name="Ma J."/>
        </authorList>
    </citation>
    <scope>NUCLEOTIDE SEQUENCE [LARGE SCALE GENOMIC DNA]</scope>
    <source>
        <strain evidence="3">CGMCC 4.7638</strain>
    </source>
</reference>
<protein>
    <submittedName>
        <fullName evidence="2">GNAT family N-acetyltransferase</fullName>
    </submittedName>
</protein>
<gene>
    <name evidence="2" type="ORF">ACFSUT_34175</name>
</gene>
<evidence type="ECO:0000313" key="3">
    <source>
        <dbReference type="Proteomes" id="UP001597542"/>
    </source>
</evidence>
<dbReference type="CDD" id="cd04301">
    <property type="entry name" value="NAT_SF"/>
    <property type="match status" value="1"/>
</dbReference>
<dbReference type="PROSITE" id="PS51186">
    <property type="entry name" value="GNAT"/>
    <property type="match status" value="1"/>
</dbReference>
<dbReference type="InterPro" id="IPR016181">
    <property type="entry name" value="Acyl_CoA_acyltransferase"/>
</dbReference>
<keyword evidence="3" id="KW-1185">Reference proteome</keyword>
<evidence type="ECO:0000259" key="1">
    <source>
        <dbReference type="PROSITE" id="PS51186"/>
    </source>
</evidence>
<organism evidence="2 3">
    <name type="scientific">Amycolatopsis albidoflavus</name>
    <dbReference type="NCBI Taxonomy" id="102226"/>
    <lineage>
        <taxon>Bacteria</taxon>
        <taxon>Bacillati</taxon>
        <taxon>Actinomycetota</taxon>
        <taxon>Actinomycetes</taxon>
        <taxon>Pseudonocardiales</taxon>
        <taxon>Pseudonocardiaceae</taxon>
        <taxon>Amycolatopsis</taxon>
    </lineage>
</organism>
<comment type="caution">
    <text evidence="2">The sequence shown here is derived from an EMBL/GenBank/DDBJ whole genome shotgun (WGS) entry which is preliminary data.</text>
</comment>
<proteinExistence type="predicted"/>
<dbReference type="SUPFAM" id="SSF55729">
    <property type="entry name" value="Acyl-CoA N-acyltransferases (Nat)"/>
    <property type="match status" value="1"/>
</dbReference>
<feature type="domain" description="N-acetyltransferase" evidence="1">
    <location>
        <begin position="1"/>
        <end position="118"/>
    </location>
</feature>
<evidence type="ECO:0000313" key="2">
    <source>
        <dbReference type="EMBL" id="MFD2485361.1"/>
    </source>
</evidence>
<dbReference type="Pfam" id="PF13508">
    <property type="entry name" value="Acetyltransf_7"/>
    <property type="match status" value="1"/>
</dbReference>
<dbReference type="EMBL" id="JBHUKQ010000016">
    <property type="protein sequence ID" value="MFD2485361.1"/>
    <property type="molecule type" value="Genomic_DNA"/>
</dbReference>
<dbReference type="Gene3D" id="3.40.630.30">
    <property type="match status" value="1"/>
</dbReference>
<dbReference type="InterPro" id="IPR000182">
    <property type="entry name" value="GNAT_dom"/>
</dbReference>
<name>A0ABW5I7K4_9PSEU</name>
<dbReference type="Proteomes" id="UP001597542">
    <property type="component" value="Unassembled WGS sequence"/>
</dbReference>
<dbReference type="RefSeq" id="WP_344278768.1">
    <property type="nucleotide sequence ID" value="NZ_BAAAHV010000015.1"/>
</dbReference>